<dbReference type="SUPFAM" id="SSF52540">
    <property type="entry name" value="P-loop containing nucleoside triphosphate hydrolases"/>
    <property type="match status" value="1"/>
</dbReference>
<feature type="region of interest" description="Disordered" evidence="1">
    <location>
        <begin position="938"/>
        <end position="967"/>
    </location>
</feature>
<comment type="caution">
    <text evidence="3">The sequence shown here is derived from an EMBL/GenBank/DDBJ whole genome shotgun (WGS) entry which is preliminary data.</text>
</comment>
<dbReference type="InterPro" id="IPR002182">
    <property type="entry name" value="NB-ARC"/>
</dbReference>
<dbReference type="NCBIfam" id="NF040586">
    <property type="entry name" value="FxSxx_TPR"/>
    <property type="match status" value="1"/>
</dbReference>
<dbReference type="EMBL" id="JAUEPN010000003">
    <property type="protein sequence ID" value="KAK3296679.1"/>
    <property type="molecule type" value="Genomic_DNA"/>
</dbReference>
<dbReference type="PANTHER" id="PTHR46082:SF6">
    <property type="entry name" value="AAA+ ATPASE DOMAIN-CONTAINING PROTEIN-RELATED"/>
    <property type="match status" value="1"/>
</dbReference>
<reference evidence="3" key="1">
    <citation type="journal article" date="2023" name="Mol. Phylogenet. Evol.">
        <title>Genome-scale phylogeny and comparative genomics of the fungal order Sordariales.</title>
        <authorList>
            <person name="Hensen N."/>
            <person name="Bonometti L."/>
            <person name="Westerberg I."/>
            <person name="Brannstrom I.O."/>
            <person name="Guillou S."/>
            <person name="Cros-Aarteil S."/>
            <person name="Calhoun S."/>
            <person name="Haridas S."/>
            <person name="Kuo A."/>
            <person name="Mondo S."/>
            <person name="Pangilinan J."/>
            <person name="Riley R."/>
            <person name="LaButti K."/>
            <person name="Andreopoulos B."/>
            <person name="Lipzen A."/>
            <person name="Chen C."/>
            <person name="Yan M."/>
            <person name="Daum C."/>
            <person name="Ng V."/>
            <person name="Clum A."/>
            <person name="Steindorff A."/>
            <person name="Ohm R.A."/>
            <person name="Martin F."/>
            <person name="Silar P."/>
            <person name="Natvig D.O."/>
            <person name="Lalanne C."/>
            <person name="Gautier V."/>
            <person name="Ament-Velasquez S.L."/>
            <person name="Kruys A."/>
            <person name="Hutchinson M.I."/>
            <person name="Powell A.J."/>
            <person name="Barry K."/>
            <person name="Miller A.N."/>
            <person name="Grigoriev I.V."/>
            <person name="Debuchy R."/>
            <person name="Gladieux P."/>
            <person name="Hiltunen Thoren M."/>
            <person name="Johannesson H."/>
        </authorList>
    </citation>
    <scope>NUCLEOTIDE SEQUENCE</scope>
    <source>
        <strain evidence="3">CBS 168.71</strain>
    </source>
</reference>
<dbReference type="Pfam" id="PF13374">
    <property type="entry name" value="TPR_10"/>
    <property type="match status" value="2"/>
</dbReference>
<dbReference type="RefSeq" id="XP_062660193.1">
    <property type="nucleotide sequence ID" value="XM_062797735.1"/>
</dbReference>
<dbReference type="GO" id="GO:0043531">
    <property type="term" value="F:ADP binding"/>
    <property type="evidence" value="ECO:0007669"/>
    <property type="project" value="InterPro"/>
</dbReference>
<dbReference type="SUPFAM" id="SSF48452">
    <property type="entry name" value="TPR-like"/>
    <property type="match status" value="2"/>
</dbReference>
<evidence type="ECO:0000313" key="3">
    <source>
        <dbReference type="EMBL" id="KAK3296679.1"/>
    </source>
</evidence>
<name>A0AAE0HHJ2_9PEZI</name>
<gene>
    <name evidence="3" type="ORF">B0H64DRAFT_106668</name>
</gene>
<sequence length="1170" mass="130156">MSEMPSSFSGPGNQAMHEGSIDDRFVEMLGGSTGMTLEPTRNYFRSALTPFEPPVRPLALIPLPRDRDFVDRGDILDQIRQRCSEPAGRVALVGLGGVGKSQLAIEYAHRVSEEQPDAWVFWVHAGTQARVREGFKTIADAIKLPDRNQANADIPQLVSSWLSNDQNGKWTIVVDSADDRNILYGPISDETPDDRSFASYLPQNRNGSIVVTTRNRDMAFRLTGYHQNIIEVGPMAERDALTLLEKKLGSLPDLDVATDLVHELDLAPLAISQVAAYMRVRNISPAEYLDHFRASEGNRIKLLEHDAGDLRRDGGAPNAILTTWQRTFEHIRSDQPSAADLLSLMSFFGPQGIPAWVLHPSGIANDAMRQAREGDPGDRSSATISDTNDDDADEDMDGAFGHDVAMLMNYCLIVADETGGKFGMHRLVQLATRRWLGAFGQHEAFKQRYIERLAASFPTGEYENWATCRILFPHVHVALGYRPGRDTVETWATLLHNAGWYASSQGEYDIAERMVGEALKVREKRRGNEDLVTQETMLLLAAVLSHQGQWDKAEELGVLVMKTRKKTLGADHTITLTSISNLASTYWNQGRWKEAEELEVTVMETLKTVLGLYNPETLKSMSSLALTYWKQGRLVEAERLLTQVTEICKTMNGDQHPETLTRMDNLAAIYRDQGRLKESEKLSIQVIATRRMVLGAIHPDTLTSMDSVALIYTDQGRWEEAAGLHRQVVEARKAVLGAGHPNTLTTMDKLASIYRNQGRWKEVEDLEKQLGVDRSLRSRDKPFSQLGSVASRTYISDSGFVSGTAGTSQSRKRPQMQDTVDEEAGIIAEPASSGEDRQSQDASASIAETEYSLASSVLPERVGQYTSEMASLLEDAMPLGPLDASTLQGLEQQLPDTLKTFALMMGVSGSTPENREIMYFVYKHREAVIDMFRAKHAKNGGSNDGDFDDEEEEDRPRPVINHAQPMTHDDIMSRFLSDLDTTAGPEPELSSPDKAGETRRVSEDIANEELEPGDLPDVGDYRHRIVKSAAYEWLQRALSSVTTRTNAVPDLRKEIRDTVIRSLYTVGGERRLSRARPPERYRVTVEMKWDPRLFIAKQKYEEDPGVAVAGAVTLTGSAQDYQAATTEQYLSQIWPSSGRQTMQLLQRVLDGAPGDVQSTTDFLPPNSNLA</sequence>
<keyword evidence="4" id="KW-1185">Reference proteome</keyword>
<feature type="region of interest" description="Disordered" evidence="1">
    <location>
        <begin position="979"/>
        <end position="1014"/>
    </location>
</feature>
<protein>
    <recommendedName>
        <fullName evidence="2">NB-ARC domain-containing protein</fullName>
    </recommendedName>
</protein>
<feature type="compositionally biased region" description="Basic and acidic residues" evidence="1">
    <location>
        <begin position="994"/>
        <end position="1003"/>
    </location>
</feature>
<organism evidence="3 4">
    <name type="scientific">Chaetomium fimeti</name>
    <dbReference type="NCBI Taxonomy" id="1854472"/>
    <lineage>
        <taxon>Eukaryota</taxon>
        <taxon>Fungi</taxon>
        <taxon>Dikarya</taxon>
        <taxon>Ascomycota</taxon>
        <taxon>Pezizomycotina</taxon>
        <taxon>Sordariomycetes</taxon>
        <taxon>Sordariomycetidae</taxon>
        <taxon>Sordariales</taxon>
        <taxon>Chaetomiaceae</taxon>
        <taxon>Chaetomium</taxon>
    </lineage>
</organism>
<dbReference type="GeneID" id="87834683"/>
<feature type="domain" description="NB-ARC" evidence="2">
    <location>
        <begin position="81"/>
        <end position="248"/>
    </location>
</feature>
<dbReference type="InterPro" id="IPR053137">
    <property type="entry name" value="NLR-like"/>
</dbReference>
<reference evidence="3" key="2">
    <citation type="submission" date="2023-06" db="EMBL/GenBank/DDBJ databases">
        <authorList>
            <consortium name="Lawrence Berkeley National Laboratory"/>
            <person name="Haridas S."/>
            <person name="Hensen N."/>
            <person name="Bonometti L."/>
            <person name="Westerberg I."/>
            <person name="Brannstrom I.O."/>
            <person name="Guillou S."/>
            <person name="Cros-Aarteil S."/>
            <person name="Calhoun S."/>
            <person name="Kuo A."/>
            <person name="Mondo S."/>
            <person name="Pangilinan J."/>
            <person name="Riley R."/>
            <person name="Labutti K."/>
            <person name="Andreopoulos B."/>
            <person name="Lipzen A."/>
            <person name="Chen C."/>
            <person name="Yanf M."/>
            <person name="Daum C."/>
            <person name="Ng V."/>
            <person name="Clum A."/>
            <person name="Steindorff A."/>
            <person name="Ohm R."/>
            <person name="Martin F."/>
            <person name="Silar P."/>
            <person name="Natvig D."/>
            <person name="Lalanne C."/>
            <person name="Gautier V."/>
            <person name="Ament-Velasquez S.L."/>
            <person name="Kruys A."/>
            <person name="Hutchinson M.I."/>
            <person name="Powell A.J."/>
            <person name="Barry K."/>
            <person name="Miller A.N."/>
            <person name="Grigoriev I.V."/>
            <person name="Debuchy R."/>
            <person name="Gladieux P."/>
            <person name="Thoren M.H."/>
            <person name="Johannesson H."/>
        </authorList>
    </citation>
    <scope>NUCLEOTIDE SEQUENCE</scope>
    <source>
        <strain evidence="3">CBS 168.71</strain>
    </source>
</reference>
<evidence type="ECO:0000259" key="2">
    <source>
        <dbReference type="Pfam" id="PF00931"/>
    </source>
</evidence>
<feature type="region of interest" description="Disordered" evidence="1">
    <location>
        <begin position="800"/>
        <end position="820"/>
    </location>
</feature>
<accession>A0AAE0HHJ2</accession>
<evidence type="ECO:0000256" key="1">
    <source>
        <dbReference type="SAM" id="MobiDB-lite"/>
    </source>
</evidence>
<dbReference type="Proteomes" id="UP001278766">
    <property type="component" value="Unassembled WGS sequence"/>
</dbReference>
<dbReference type="Pfam" id="PF00931">
    <property type="entry name" value="NB-ARC"/>
    <property type="match status" value="1"/>
</dbReference>
<dbReference type="Gene3D" id="1.25.40.10">
    <property type="entry name" value="Tetratricopeptide repeat domain"/>
    <property type="match status" value="2"/>
</dbReference>
<feature type="compositionally biased region" description="Acidic residues" evidence="1">
    <location>
        <begin position="1005"/>
        <end position="1014"/>
    </location>
</feature>
<dbReference type="PANTHER" id="PTHR46082">
    <property type="entry name" value="ATP/GTP-BINDING PROTEIN-RELATED"/>
    <property type="match status" value="1"/>
</dbReference>
<dbReference type="Gene3D" id="3.40.50.300">
    <property type="entry name" value="P-loop containing nucleotide triphosphate hydrolases"/>
    <property type="match status" value="1"/>
</dbReference>
<dbReference type="InterPro" id="IPR027417">
    <property type="entry name" value="P-loop_NTPase"/>
</dbReference>
<feature type="compositionally biased region" description="Polar residues" evidence="1">
    <location>
        <begin position="800"/>
        <end position="809"/>
    </location>
</feature>
<feature type="region of interest" description="Disordered" evidence="1">
    <location>
        <begin position="370"/>
        <end position="394"/>
    </location>
</feature>
<dbReference type="Pfam" id="PF13424">
    <property type="entry name" value="TPR_12"/>
    <property type="match status" value="2"/>
</dbReference>
<dbReference type="AlphaFoldDB" id="A0AAE0HHJ2"/>
<evidence type="ECO:0000313" key="4">
    <source>
        <dbReference type="Proteomes" id="UP001278766"/>
    </source>
</evidence>
<proteinExistence type="predicted"/>
<dbReference type="InterPro" id="IPR011990">
    <property type="entry name" value="TPR-like_helical_dom_sf"/>
</dbReference>